<evidence type="ECO:0000313" key="2">
    <source>
        <dbReference type="EMBL" id="GLL13318.1"/>
    </source>
</evidence>
<name>A0A9W6NY25_9PSEU</name>
<keyword evidence="3" id="KW-1185">Reference proteome</keyword>
<sequence length="99" mass="10897">MTAPIHDREAATPAPRAEQAADLDPPTVRLPRPTRDDRRTEIVDRLLDALEDLVARHRALAGNPAQVDLHAELIAAEVAHELAVTRAALRRAPHLRRTG</sequence>
<accession>A0A9W6NY25</accession>
<proteinExistence type="predicted"/>
<evidence type="ECO:0000313" key="3">
    <source>
        <dbReference type="Proteomes" id="UP001143463"/>
    </source>
</evidence>
<dbReference type="RefSeq" id="WP_037049152.1">
    <property type="nucleotide sequence ID" value="NZ_BAAAUZ010000003.1"/>
</dbReference>
<reference evidence="2" key="2">
    <citation type="submission" date="2023-01" db="EMBL/GenBank/DDBJ databases">
        <authorList>
            <person name="Sun Q."/>
            <person name="Evtushenko L."/>
        </authorList>
    </citation>
    <scope>NUCLEOTIDE SEQUENCE</scope>
    <source>
        <strain evidence="2">VKM Ac-1069</strain>
    </source>
</reference>
<dbReference type="EMBL" id="BSFQ01000021">
    <property type="protein sequence ID" value="GLL13318.1"/>
    <property type="molecule type" value="Genomic_DNA"/>
</dbReference>
<evidence type="ECO:0000256" key="1">
    <source>
        <dbReference type="SAM" id="MobiDB-lite"/>
    </source>
</evidence>
<comment type="caution">
    <text evidence="2">The sequence shown here is derived from an EMBL/GenBank/DDBJ whole genome shotgun (WGS) entry which is preliminary data.</text>
</comment>
<dbReference type="AlphaFoldDB" id="A0A9W6NY25"/>
<organism evidence="2 3">
    <name type="scientific">Pseudonocardia halophobica</name>
    <dbReference type="NCBI Taxonomy" id="29401"/>
    <lineage>
        <taxon>Bacteria</taxon>
        <taxon>Bacillati</taxon>
        <taxon>Actinomycetota</taxon>
        <taxon>Actinomycetes</taxon>
        <taxon>Pseudonocardiales</taxon>
        <taxon>Pseudonocardiaceae</taxon>
        <taxon>Pseudonocardia</taxon>
    </lineage>
</organism>
<feature type="compositionally biased region" description="Low complexity" evidence="1">
    <location>
        <begin position="11"/>
        <end position="31"/>
    </location>
</feature>
<reference evidence="2" key="1">
    <citation type="journal article" date="2014" name="Int. J. Syst. Evol. Microbiol.">
        <title>Complete genome sequence of Corynebacterium casei LMG S-19264T (=DSM 44701T), isolated from a smear-ripened cheese.</title>
        <authorList>
            <consortium name="US DOE Joint Genome Institute (JGI-PGF)"/>
            <person name="Walter F."/>
            <person name="Albersmeier A."/>
            <person name="Kalinowski J."/>
            <person name="Ruckert C."/>
        </authorList>
    </citation>
    <scope>NUCLEOTIDE SEQUENCE</scope>
    <source>
        <strain evidence="2">VKM Ac-1069</strain>
    </source>
</reference>
<protein>
    <submittedName>
        <fullName evidence="2">Uncharacterized protein</fullName>
    </submittedName>
</protein>
<feature type="region of interest" description="Disordered" evidence="1">
    <location>
        <begin position="1"/>
        <end position="36"/>
    </location>
</feature>
<feature type="compositionally biased region" description="Basic and acidic residues" evidence="1">
    <location>
        <begin position="1"/>
        <end position="10"/>
    </location>
</feature>
<gene>
    <name evidence="2" type="ORF">GCM10017577_44610</name>
</gene>
<dbReference type="Proteomes" id="UP001143463">
    <property type="component" value="Unassembled WGS sequence"/>
</dbReference>